<dbReference type="RefSeq" id="WP_219237710.1">
    <property type="nucleotide sequence ID" value="NZ_JAHWZX010000005.1"/>
</dbReference>
<dbReference type="InterPro" id="IPR006944">
    <property type="entry name" value="Phage/GTA_portal"/>
</dbReference>
<evidence type="ECO:0000313" key="1">
    <source>
        <dbReference type="EMBL" id="MBW4330587.1"/>
    </source>
</evidence>
<protein>
    <submittedName>
        <fullName evidence="1">Phage portal protein</fullName>
    </submittedName>
</protein>
<dbReference type="NCBIfam" id="TIGR01537">
    <property type="entry name" value="portal_HK97"/>
    <property type="match status" value="1"/>
</dbReference>
<sequence length="369" mass="38817">MGWFGRKTAGRDDARPVLSRVGASVPVIGEWPRSYEAQVREAYLGNAVAQRAVRLVAEGVGSAPVAASSPELAALVASHSGGQGLLETLASHLLLHGNGYIQLIADGSGGVGELFALRPERVTVEPDAQGWPVAYRYRVGERVTRLAVEEEGGRPQIAHVRSFNPVDDHYGLGCLGAAAGAVAIHNAAAKWNKALLDNAARPSGALVYEPGDGASLSGDQFERLRTEMEAAFAGAANAGRPMLLEGGLKWQAMSLSPADMDFVGLKAAAAREIALAFGVPPMLLGLPGDNTYANYREANRALWRQAILPLAGKILGALEQALGAWATGATLSVDLDRVPALAEDRERLWAQVSGAEFLSDAEKRAMLGV</sequence>
<dbReference type="Proteomes" id="UP001197214">
    <property type="component" value="Unassembled WGS sequence"/>
</dbReference>
<proteinExistence type="predicted"/>
<comment type="caution">
    <text evidence="1">The sequence shown here is derived from an EMBL/GenBank/DDBJ whole genome shotgun (WGS) entry which is preliminary data.</text>
</comment>
<dbReference type="InterPro" id="IPR006427">
    <property type="entry name" value="Portal_HK97"/>
</dbReference>
<keyword evidence="2" id="KW-1185">Reference proteome</keyword>
<dbReference type="EMBL" id="JAHWZX010000005">
    <property type="protein sequence ID" value="MBW4330587.1"/>
    <property type="molecule type" value="Genomic_DNA"/>
</dbReference>
<evidence type="ECO:0000313" key="2">
    <source>
        <dbReference type="Proteomes" id="UP001197214"/>
    </source>
</evidence>
<gene>
    <name evidence="1" type="ORF">KY084_06820</name>
</gene>
<dbReference type="Pfam" id="PF04860">
    <property type="entry name" value="Phage_portal"/>
    <property type="match status" value="1"/>
</dbReference>
<accession>A0ABS6XK61</accession>
<name>A0ABS6XK61_9SPHN</name>
<organism evidence="1 2">
    <name type="scientific">Stakelama flava</name>
    <dbReference type="NCBI Taxonomy" id="2860338"/>
    <lineage>
        <taxon>Bacteria</taxon>
        <taxon>Pseudomonadati</taxon>
        <taxon>Pseudomonadota</taxon>
        <taxon>Alphaproteobacteria</taxon>
        <taxon>Sphingomonadales</taxon>
        <taxon>Sphingomonadaceae</taxon>
        <taxon>Stakelama</taxon>
    </lineage>
</organism>
<reference evidence="1 2" key="1">
    <citation type="submission" date="2021-07" db="EMBL/GenBank/DDBJ databases">
        <title>Stakelama flava sp. nov., a novel endophytic bacterium isolated from branch of Kandelia candel.</title>
        <authorList>
            <person name="Tuo L."/>
        </authorList>
    </citation>
    <scope>NUCLEOTIDE SEQUENCE [LARGE SCALE GENOMIC DNA]</scope>
    <source>
        <strain evidence="1 2">CBK3Z-3</strain>
    </source>
</reference>